<dbReference type="PANTHER" id="PTHR13124">
    <property type="entry name" value="39S RIBOSOMAL PROTEIN L46, MITOCHONDRIAL PRECURSOR-RELATED"/>
    <property type="match status" value="1"/>
</dbReference>
<evidence type="ECO:0000256" key="6">
    <source>
        <dbReference type="ARBA" id="ARBA00023274"/>
    </source>
</evidence>
<dbReference type="Gene3D" id="3.90.79.10">
    <property type="entry name" value="Nucleoside Triphosphate Pyrophosphohydrolase"/>
    <property type="match status" value="1"/>
</dbReference>
<dbReference type="CDD" id="cd04661">
    <property type="entry name" value="NUDIX_MRP_L46"/>
    <property type="match status" value="1"/>
</dbReference>
<organism evidence="10 11">
    <name type="scientific">Coemansia reversa (strain ATCC 12441 / NRRL 1564)</name>
    <dbReference type="NCBI Taxonomy" id="763665"/>
    <lineage>
        <taxon>Eukaryota</taxon>
        <taxon>Fungi</taxon>
        <taxon>Fungi incertae sedis</taxon>
        <taxon>Zoopagomycota</taxon>
        <taxon>Kickxellomycotina</taxon>
        <taxon>Kickxellomycetes</taxon>
        <taxon>Kickxellales</taxon>
        <taxon>Kickxellaceae</taxon>
        <taxon>Coemansia</taxon>
    </lineage>
</organism>
<dbReference type="InterPro" id="IPR000086">
    <property type="entry name" value="NUDIX_hydrolase_dom"/>
</dbReference>
<dbReference type="AlphaFoldDB" id="A0A2G5BA86"/>
<keyword evidence="5" id="KW-0496">Mitochondrion</keyword>
<keyword evidence="3" id="KW-0809">Transit peptide</keyword>
<evidence type="ECO:0000256" key="3">
    <source>
        <dbReference type="ARBA" id="ARBA00022946"/>
    </source>
</evidence>
<keyword evidence="11" id="KW-1185">Reference proteome</keyword>
<evidence type="ECO:0000256" key="7">
    <source>
        <dbReference type="ARBA" id="ARBA00035190"/>
    </source>
</evidence>
<dbReference type="STRING" id="763665.A0A2G5BA86"/>
<gene>
    <name evidence="10" type="ORF">COEREDRAFT_81629</name>
</gene>
<evidence type="ECO:0000313" key="10">
    <source>
        <dbReference type="EMBL" id="PIA15910.1"/>
    </source>
</evidence>
<dbReference type="GO" id="GO:0005762">
    <property type="term" value="C:mitochondrial large ribosomal subunit"/>
    <property type="evidence" value="ECO:0007669"/>
    <property type="project" value="TreeGrafter"/>
</dbReference>
<keyword evidence="4" id="KW-0689">Ribosomal protein</keyword>
<feature type="domain" description="Nudix hydrolase" evidence="8">
    <location>
        <begin position="160"/>
        <end position="253"/>
    </location>
</feature>
<evidence type="ECO:0000313" key="11">
    <source>
        <dbReference type="Proteomes" id="UP000242474"/>
    </source>
</evidence>
<accession>A0A2G5BA86</accession>
<evidence type="ECO:0000259" key="8">
    <source>
        <dbReference type="Pfam" id="PF00293"/>
    </source>
</evidence>
<evidence type="ECO:0000256" key="1">
    <source>
        <dbReference type="ARBA" id="ARBA00004173"/>
    </source>
</evidence>
<dbReference type="InterPro" id="IPR015797">
    <property type="entry name" value="NUDIX_hydrolase-like_dom_sf"/>
</dbReference>
<dbReference type="InterPro" id="IPR033650">
    <property type="entry name" value="Ribosomal_mL46_NUDIX"/>
</dbReference>
<dbReference type="Pfam" id="PF00293">
    <property type="entry name" value="NUDIX"/>
    <property type="match status" value="1"/>
</dbReference>
<dbReference type="InterPro" id="IPR021757">
    <property type="entry name" value="Ribosomal_mL46_N"/>
</dbReference>
<evidence type="ECO:0000256" key="4">
    <source>
        <dbReference type="ARBA" id="ARBA00022980"/>
    </source>
</evidence>
<dbReference type="EMBL" id="KZ303503">
    <property type="protein sequence ID" value="PIA15910.1"/>
    <property type="molecule type" value="Genomic_DNA"/>
</dbReference>
<evidence type="ECO:0000259" key="9">
    <source>
        <dbReference type="Pfam" id="PF11788"/>
    </source>
</evidence>
<dbReference type="Pfam" id="PF11788">
    <property type="entry name" value="MRP-L46"/>
    <property type="match status" value="1"/>
</dbReference>
<dbReference type="PANTHER" id="PTHR13124:SF12">
    <property type="entry name" value="LARGE RIBOSOMAL SUBUNIT PROTEIN ML46"/>
    <property type="match status" value="1"/>
</dbReference>
<name>A0A2G5BA86_COERN</name>
<dbReference type="InterPro" id="IPR040008">
    <property type="entry name" value="Ribosomal_mL46"/>
</dbReference>
<comment type="subcellular location">
    <subcellularLocation>
        <location evidence="1">Mitochondrion</location>
    </subcellularLocation>
</comment>
<keyword evidence="6" id="KW-0687">Ribonucleoprotein</keyword>
<feature type="domain" description="Large ribosomal subunit protein mL46 N-terminal" evidence="9">
    <location>
        <begin position="27"/>
        <end position="139"/>
    </location>
</feature>
<protein>
    <recommendedName>
        <fullName evidence="7">Large ribosomal subunit protein mL46</fullName>
    </recommendedName>
</protein>
<reference evidence="10 11" key="1">
    <citation type="journal article" date="2015" name="Genome Biol. Evol.">
        <title>Phylogenomic analyses indicate that early fungi evolved digesting cell walls of algal ancestors of land plants.</title>
        <authorList>
            <person name="Chang Y."/>
            <person name="Wang S."/>
            <person name="Sekimoto S."/>
            <person name="Aerts A.L."/>
            <person name="Choi C."/>
            <person name="Clum A."/>
            <person name="LaButti K.M."/>
            <person name="Lindquist E.A."/>
            <person name="Yee Ngan C."/>
            <person name="Ohm R.A."/>
            <person name="Salamov A.A."/>
            <person name="Grigoriev I.V."/>
            <person name="Spatafora J.W."/>
            <person name="Berbee M.L."/>
        </authorList>
    </citation>
    <scope>NUCLEOTIDE SEQUENCE [LARGE SCALE GENOMIC DNA]</scope>
    <source>
        <strain evidence="10 11">NRRL 1564</strain>
    </source>
</reference>
<comment type="similarity">
    <text evidence="2">Belongs to the mitochondrion-specific ribosomal protein mL46 family.</text>
</comment>
<dbReference type="OrthoDB" id="414075at2759"/>
<dbReference type="GO" id="GO:0003735">
    <property type="term" value="F:structural constituent of ribosome"/>
    <property type="evidence" value="ECO:0007669"/>
    <property type="project" value="InterPro"/>
</dbReference>
<evidence type="ECO:0000256" key="2">
    <source>
        <dbReference type="ARBA" id="ARBA00009070"/>
    </source>
</evidence>
<evidence type="ECO:0000256" key="5">
    <source>
        <dbReference type="ARBA" id="ARBA00023128"/>
    </source>
</evidence>
<sequence length="264" mass="29969">MFCRSLVSQCAQGMRRFSSSSRVSGTAVHAGVILQRDPIVRQTAKGFEAIADKYFAWLEYISADRFPRDLFFKQGSSNERNWIEQEKVRASEWYFDPSSKPKERARNKLQEEGAESEAMPLKSVREQLVEVQPRETAADAAGDVRSLERKLERTLYLIVKDKSGQWVFPQGEVQEKELLHEAARRNLKNTCGGKISVWTVGRGPVGHHQTSDYTAFFIKGHILAGQAAPAKSLVSDFKWVTREEIETAVLPDYWKSVKDILSTN</sequence>
<proteinExistence type="inferred from homology"/>
<dbReference type="Proteomes" id="UP000242474">
    <property type="component" value="Unassembled WGS sequence"/>
</dbReference>
<dbReference type="SUPFAM" id="SSF55811">
    <property type="entry name" value="Nudix"/>
    <property type="match status" value="1"/>
</dbReference>